<dbReference type="AlphaFoldDB" id="A0A5C6FLZ9"/>
<comment type="caution">
    <text evidence="1">The sequence shown here is derived from an EMBL/GenBank/DDBJ whole genome shotgun (WGS) entry which is preliminary data.</text>
</comment>
<organism evidence="1 2">
    <name type="scientific">Rubripirellula tenax</name>
    <dbReference type="NCBI Taxonomy" id="2528015"/>
    <lineage>
        <taxon>Bacteria</taxon>
        <taxon>Pseudomonadati</taxon>
        <taxon>Planctomycetota</taxon>
        <taxon>Planctomycetia</taxon>
        <taxon>Pirellulales</taxon>
        <taxon>Pirellulaceae</taxon>
        <taxon>Rubripirellula</taxon>
    </lineage>
</organism>
<dbReference type="EMBL" id="SJPW01000001">
    <property type="protein sequence ID" value="TWU60854.1"/>
    <property type="molecule type" value="Genomic_DNA"/>
</dbReference>
<reference evidence="1 2" key="1">
    <citation type="submission" date="2019-02" db="EMBL/GenBank/DDBJ databases">
        <title>Deep-cultivation of Planctomycetes and their phenomic and genomic characterization uncovers novel biology.</title>
        <authorList>
            <person name="Wiegand S."/>
            <person name="Jogler M."/>
            <person name="Boedeker C."/>
            <person name="Pinto D."/>
            <person name="Vollmers J."/>
            <person name="Rivas-Marin E."/>
            <person name="Kohn T."/>
            <person name="Peeters S.H."/>
            <person name="Heuer A."/>
            <person name="Rast P."/>
            <person name="Oberbeckmann S."/>
            <person name="Bunk B."/>
            <person name="Jeske O."/>
            <person name="Meyerdierks A."/>
            <person name="Storesund J.E."/>
            <person name="Kallscheuer N."/>
            <person name="Luecker S."/>
            <person name="Lage O.M."/>
            <person name="Pohl T."/>
            <person name="Merkel B.J."/>
            <person name="Hornburger P."/>
            <person name="Mueller R.-W."/>
            <person name="Bruemmer F."/>
            <person name="Labrenz M."/>
            <person name="Spormann A.M."/>
            <person name="Op Den Camp H."/>
            <person name="Overmann J."/>
            <person name="Amann R."/>
            <person name="Jetten M.S.M."/>
            <person name="Mascher T."/>
            <person name="Medema M.H."/>
            <person name="Devos D.P."/>
            <person name="Kaster A.-K."/>
            <person name="Ovreas L."/>
            <person name="Rohde M."/>
            <person name="Galperin M.Y."/>
            <person name="Jogler C."/>
        </authorList>
    </citation>
    <scope>NUCLEOTIDE SEQUENCE [LARGE SCALE GENOMIC DNA]</scope>
    <source>
        <strain evidence="1 2">Poly51</strain>
    </source>
</reference>
<accession>A0A5C6FLZ9</accession>
<dbReference type="Proteomes" id="UP000318288">
    <property type="component" value="Unassembled WGS sequence"/>
</dbReference>
<name>A0A5C6FLZ9_9BACT</name>
<dbReference type="OrthoDB" id="9930726at2"/>
<proteinExistence type="predicted"/>
<evidence type="ECO:0000313" key="2">
    <source>
        <dbReference type="Proteomes" id="UP000318288"/>
    </source>
</evidence>
<evidence type="ECO:0000313" key="1">
    <source>
        <dbReference type="EMBL" id="TWU60854.1"/>
    </source>
</evidence>
<gene>
    <name evidence="1" type="ORF">Poly51_11360</name>
</gene>
<sequence>MNGFRSGLLTIAIAATVGVGMADPPADNAVRSRKEILRDASDAGVGLSIGRHRGYQPAADLAQRRSQFFGPDVGATDELANRLLNQQLLYRNFYRQGGPIGCPADFRSPIYQWQPPVVQQDGRQWLIQPGYFWFRPTSPLWTP</sequence>
<protein>
    <submittedName>
        <fullName evidence="1">Uncharacterized protein</fullName>
    </submittedName>
</protein>
<dbReference type="RefSeq" id="WP_146454951.1">
    <property type="nucleotide sequence ID" value="NZ_SJPW01000001.1"/>
</dbReference>
<keyword evidence="2" id="KW-1185">Reference proteome</keyword>